<reference evidence="1" key="2">
    <citation type="journal article" date="2021" name="PeerJ">
        <title>Extensive microbial diversity within the chicken gut microbiome revealed by metagenomics and culture.</title>
        <authorList>
            <person name="Gilroy R."/>
            <person name="Ravi A."/>
            <person name="Getino M."/>
            <person name="Pursley I."/>
            <person name="Horton D.L."/>
            <person name="Alikhan N.F."/>
            <person name="Baker D."/>
            <person name="Gharbi K."/>
            <person name="Hall N."/>
            <person name="Watson M."/>
            <person name="Adriaenssens E.M."/>
            <person name="Foster-Nyarko E."/>
            <person name="Jarju S."/>
            <person name="Secka A."/>
            <person name="Antonio M."/>
            <person name="Oren A."/>
            <person name="Chaudhuri R.R."/>
            <person name="La Ragione R."/>
            <person name="Hildebrand F."/>
            <person name="Pallen M.J."/>
        </authorList>
    </citation>
    <scope>NUCLEOTIDE SEQUENCE</scope>
    <source>
        <strain evidence="1">6276</strain>
    </source>
</reference>
<protein>
    <submittedName>
        <fullName evidence="1">Uncharacterized protein</fullName>
    </submittedName>
</protein>
<name>A0A9D1EZA3_9BACT</name>
<dbReference type="Proteomes" id="UP000823928">
    <property type="component" value="Unassembled WGS sequence"/>
</dbReference>
<comment type="caution">
    <text evidence="1">The sequence shown here is derived from an EMBL/GenBank/DDBJ whole genome shotgun (WGS) entry which is preliminary data.</text>
</comment>
<evidence type="ECO:0000313" key="2">
    <source>
        <dbReference type="Proteomes" id="UP000823928"/>
    </source>
</evidence>
<proteinExistence type="predicted"/>
<gene>
    <name evidence="1" type="ORF">IAC10_08590</name>
</gene>
<dbReference type="EMBL" id="DVIU01000168">
    <property type="protein sequence ID" value="HIS36670.1"/>
    <property type="molecule type" value="Genomic_DNA"/>
</dbReference>
<sequence length="317" mass="37062">MSLTYNVTIIDDQKEFYIDYKETIKNILERNGFAVIVHYIASMDDFDQFNLRDQDLFMIDLKFGQDDKGQEFVKLIREKYFTDILFYSSDFDAIQRYRGDAAMQGVYFAEKDEYSGEVDALLSRLLDKMVMKSNSPRSMRGIVMECVSELDEMVRKKCIELFSKVPEDKQEMVCKRILKHYKDSNDGRNRALKNFFNIEFTKGSLSNEEFVACYQQFTLSDLVENIKITDSNQNLHTLALIYSIVYGKNDIYKKIQSYADLLSKRNKLAHITQEIDGDDYIFRNKKDDTKTYKLTLAESVALRKMILDLGNVFEGIS</sequence>
<evidence type="ECO:0000313" key="1">
    <source>
        <dbReference type="EMBL" id="HIS36670.1"/>
    </source>
</evidence>
<dbReference type="AlphaFoldDB" id="A0A9D1EZA3"/>
<organism evidence="1 2">
    <name type="scientific">Candidatus Scatousia excrementigallinarum</name>
    <dbReference type="NCBI Taxonomy" id="2840935"/>
    <lineage>
        <taxon>Bacteria</taxon>
        <taxon>Candidatus Scatousia</taxon>
    </lineage>
</organism>
<reference evidence="1" key="1">
    <citation type="submission" date="2020-10" db="EMBL/GenBank/DDBJ databases">
        <authorList>
            <person name="Gilroy R."/>
        </authorList>
    </citation>
    <scope>NUCLEOTIDE SEQUENCE</scope>
    <source>
        <strain evidence="1">6276</strain>
    </source>
</reference>
<accession>A0A9D1EZA3</accession>